<evidence type="ECO:0000256" key="1">
    <source>
        <dbReference type="ARBA" id="ARBA00004117"/>
    </source>
</evidence>
<dbReference type="PANTHER" id="PTHR30435:SF19">
    <property type="entry name" value="FLAGELLAR BASAL-BODY ROD PROTEIN FLGG"/>
    <property type="match status" value="1"/>
</dbReference>
<keyword evidence="7" id="KW-1185">Reference proteome</keyword>
<comment type="caution">
    <text evidence="6">The sequence shown here is derived from an EMBL/GenBank/DDBJ whole genome shotgun (WGS) entry which is preliminary data.</text>
</comment>
<keyword evidence="6" id="KW-0282">Flagellum</keyword>
<gene>
    <name evidence="6" type="ORF">OOT00_06460</name>
</gene>
<name>A0ABT3N837_9BACT</name>
<dbReference type="PANTHER" id="PTHR30435">
    <property type="entry name" value="FLAGELLAR PROTEIN"/>
    <property type="match status" value="1"/>
</dbReference>
<comment type="similarity">
    <text evidence="2">Belongs to the flagella basal body rod proteins family.</text>
</comment>
<keyword evidence="6" id="KW-0966">Cell projection</keyword>
<dbReference type="Pfam" id="PF00460">
    <property type="entry name" value="Flg_bb_rod"/>
    <property type="match status" value="1"/>
</dbReference>
<keyword evidence="6" id="KW-0969">Cilium</keyword>
<evidence type="ECO:0000256" key="2">
    <source>
        <dbReference type="ARBA" id="ARBA00009677"/>
    </source>
</evidence>
<accession>A0ABT3N837</accession>
<organism evidence="6 7">
    <name type="scientific">Desulfobotulus pelophilus</name>
    <dbReference type="NCBI Taxonomy" id="2823377"/>
    <lineage>
        <taxon>Bacteria</taxon>
        <taxon>Pseudomonadati</taxon>
        <taxon>Thermodesulfobacteriota</taxon>
        <taxon>Desulfobacteria</taxon>
        <taxon>Desulfobacterales</taxon>
        <taxon>Desulfobacteraceae</taxon>
        <taxon>Desulfobotulus</taxon>
    </lineage>
</organism>
<dbReference type="Proteomes" id="UP001209681">
    <property type="component" value="Unassembled WGS sequence"/>
</dbReference>
<feature type="domain" description="Flagellar basal body rod protein N-terminal" evidence="5">
    <location>
        <begin position="7"/>
        <end position="35"/>
    </location>
</feature>
<dbReference type="EMBL" id="JAPFPW010000005">
    <property type="protein sequence ID" value="MCW7753626.1"/>
    <property type="molecule type" value="Genomic_DNA"/>
</dbReference>
<keyword evidence="3" id="KW-0975">Bacterial flagellum</keyword>
<reference evidence="6 7" key="1">
    <citation type="submission" date="2022-11" db="EMBL/GenBank/DDBJ databases">
        <title>Desulfobotulus tamanensis H1 sp. nov. - anaerobic, alkaliphilic, sulphate reducing bacterium isolated from terrestrial mud volcano.</title>
        <authorList>
            <person name="Frolova A."/>
            <person name="Merkel A.Y."/>
            <person name="Slobodkin A.I."/>
        </authorList>
    </citation>
    <scope>NUCLEOTIDE SEQUENCE [LARGE SCALE GENOMIC DNA]</scope>
    <source>
        <strain evidence="6 7">H1</strain>
    </source>
</reference>
<evidence type="ECO:0000256" key="3">
    <source>
        <dbReference type="ARBA" id="ARBA00023143"/>
    </source>
</evidence>
<protein>
    <submittedName>
        <fullName evidence="6">Flagellar basal body protein</fullName>
    </submittedName>
</protein>
<feature type="region of interest" description="Disordered" evidence="4">
    <location>
        <begin position="48"/>
        <end position="76"/>
    </location>
</feature>
<proteinExistence type="inferred from homology"/>
<comment type="subcellular location">
    <subcellularLocation>
        <location evidence="1">Bacterial flagellum basal body</location>
    </subcellularLocation>
</comment>
<dbReference type="RefSeq" id="WP_265424496.1">
    <property type="nucleotide sequence ID" value="NZ_JAPFPW010000005.1"/>
</dbReference>
<evidence type="ECO:0000313" key="7">
    <source>
        <dbReference type="Proteomes" id="UP001209681"/>
    </source>
</evidence>
<evidence type="ECO:0000313" key="6">
    <source>
        <dbReference type="EMBL" id="MCW7753626.1"/>
    </source>
</evidence>
<evidence type="ECO:0000256" key="4">
    <source>
        <dbReference type="SAM" id="MobiDB-lite"/>
    </source>
</evidence>
<evidence type="ECO:0000259" key="5">
    <source>
        <dbReference type="Pfam" id="PF00460"/>
    </source>
</evidence>
<dbReference type="InterPro" id="IPR001444">
    <property type="entry name" value="Flag_bb_rod_N"/>
</dbReference>
<sequence>MLRSVGTGVVAMKAIAARFSATAHNVANVNTNGFKSQEAVLVEGQKDAGPTVHFPQRGAGSVPPQLAGEKGRQLTTQPLPSETDLAVETARSIKDKNGYAANAGQIRTADEMLGSLLSIRE</sequence>